<evidence type="ECO:0000256" key="1">
    <source>
        <dbReference type="SAM" id="Phobius"/>
    </source>
</evidence>
<dbReference type="AlphaFoldDB" id="A0A1H3J3R5"/>
<reference evidence="3" key="1">
    <citation type="submission" date="2016-10" db="EMBL/GenBank/DDBJ databases">
        <authorList>
            <person name="Varghese N."/>
            <person name="Submissions S."/>
        </authorList>
    </citation>
    <scope>NUCLEOTIDE SEQUENCE [LARGE SCALE GENOMIC DNA]</scope>
    <source>
        <strain evidence="3">ANC 5109</strain>
    </source>
</reference>
<evidence type="ECO:0000313" key="3">
    <source>
        <dbReference type="Proteomes" id="UP000199035"/>
    </source>
</evidence>
<feature type="transmembrane region" description="Helical" evidence="1">
    <location>
        <begin position="31"/>
        <end position="55"/>
    </location>
</feature>
<sequence length="71" mass="7474">MDTETQNSAVDSPPEHHSCSKLRFSPTVKGVFIGAVAGAILSLFGTLSGAIIGGISGKIYEKRCHNKCPKN</sequence>
<proteinExistence type="predicted"/>
<dbReference type="STRING" id="595670.SAMN05421643_10822"/>
<gene>
    <name evidence="2" type="ORF">SAMN05421643_10822</name>
</gene>
<keyword evidence="1" id="KW-0812">Transmembrane</keyword>
<dbReference type="Proteomes" id="UP000199035">
    <property type="component" value="Unassembled WGS sequence"/>
</dbReference>
<evidence type="ECO:0000313" key="2">
    <source>
        <dbReference type="EMBL" id="SDY34576.1"/>
    </source>
</evidence>
<accession>A0A1H3J3R5</accession>
<name>A0A1H3J3R5_9GAMM</name>
<organism evidence="2 3">
    <name type="scientific">Acinetobacter kyonggiensis</name>
    <dbReference type="NCBI Taxonomy" id="595670"/>
    <lineage>
        <taxon>Bacteria</taxon>
        <taxon>Pseudomonadati</taxon>
        <taxon>Pseudomonadota</taxon>
        <taxon>Gammaproteobacteria</taxon>
        <taxon>Moraxellales</taxon>
        <taxon>Moraxellaceae</taxon>
        <taxon>Acinetobacter</taxon>
    </lineage>
</organism>
<protein>
    <recommendedName>
        <fullName evidence="4">Glycine zipper</fullName>
    </recommendedName>
</protein>
<keyword evidence="1" id="KW-1133">Transmembrane helix</keyword>
<dbReference type="EMBL" id="FNPK01000008">
    <property type="protein sequence ID" value="SDY34576.1"/>
    <property type="molecule type" value="Genomic_DNA"/>
</dbReference>
<dbReference type="RefSeq" id="WP_086184342.1">
    <property type="nucleotide sequence ID" value="NZ_FNPK01000008.1"/>
</dbReference>
<evidence type="ECO:0008006" key="4">
    <source>
        <dbReference type="Google" id="ProtNLM"/>
    </source>
</evidence>
<keyword evidence="1" id="KW-0472">Membrane</keyword>
<keyword evidence="3" id="KW-1185">Reference proteome</keyword>